<protein>
    <submittedName>
        <fullName evidence="1">Uncharacterized protein</fullName>
    </submittedName>
</protein>
<feature type="non-terminal residue" evidence="1">
    <location>
        <position position="80"/>
    </location>
</feature>
<proteinExistence type="predicted"/>
<dbReference type="AlphaFoldDB" id="A0A392RHV5"/>
<evidence type="ECO:0000313" key="1">
    <source>
        <dbReference type="EMBL" id="MCI35396.1"/>
    </source>
</evidence>
<accession>A0A392RHV5</accession>
<name>A0A392RHV5_9FABA</name>
<reference evidence="1 2" key="1">
    <citation type="journal article" date="2018" name="Front. Plant Sci.">
        <title>Red Clover (Trifolium pratense) and Zigzag Clover (T. medium) - A Picture of Genomic Similarities and Differences.</title>
        <authorList>
            <person name="Dluhosova J."/>
            <person name="Istvanek J."/>
            <person name="Nedelnik J."/>
            <person name="Repkova J."/>
        </authorList>
    </citation>
    <scope>NUCLEOTIDE SEQUENCE [LARGE SCALE GENOMIC DNA]</scope>
    <source>
        <strain evidence="2">cv. 10/8</strain>
        <tissue evidence="1">Leaf</tissue>
    </source>
</reference>
<comment type="caution">
    <text evidence="1">The sequence shown here is derived from an EMBL/GenBank/DDBJ whole genome shotgun (WGS) entry which is preliminary data.</text>
</comment>
<evidence type="ECO:0000313" key="2">
    <source>
        <dbReference type="Proteomes" id="UP000265520"/>
    </source>
</evidence>
<keyword evidence="2" id="KW-1185">Reference proteome</keyword>
<dbReference type="EMBL" id="LXQA010222972">
    <property type="protein sequence ID" value="MCI35396.1"/>
    <property type="molecule type" value="Genomic_DNA"/>
</dbReference>
<dbReference type="Proteomes" id="UP000265520">
    <property type="component" value="Unassembled WGS sequence"/>
</dbReference>
<sequence>MPKRKTMGECIIKAKLEALKRLLQTFTPSISECCGFLGHESQDCQVENSYDDYEILLPIEDQHDPHPPKWDINYIPPCLR</sequence>
<organism evidence="1 2">
    <name type="scientific">Trifolium medium</name>
    <dbReference type="NCBI Taxonomy" id="97028"/>
    <lineage>
        <taxon>Eukaryota</taxon>
        <taxon>Viridiplantae</taxon>
        <taxon>Streptophyta</taxon>
        <taxon>Embryophyta</taxon>
        <taxon>Tracheophyta</taxon>
        <taxon>Spermatophyta</taxon>
        <taxon>Magnoliopsida</taxon>
        <taxon>eudicotyledons</taxon>
        <taxon>Gunneridae</taxon>
        <taxon>Pentapetalae</taxon>
        <taxon>rosids</taxon>
        <taxon>fabids</taxon>
        <taxon>Fabales</taxon>
        <taxon>Fabaceae</taxon>
        <taxon>Papilionoideae</taxon>
        <taxon>50 kb inversion clade</taxon>
        <taxon>NPAAA clade</taxon>
        <taxon>Hologalegina</taxon>
        <taxon>IRL clade</taxon>
        <taxon>Trifolieae</taxon>
        <taxon>Trifolium</taxon>
    </lineage>
</organism>